<proteinExistence type="predicted"/>
<dbReference type="Proteomes" id="UP001202328">
    <property type="component" value="Unassembled WGS sequence"/>
</dbReference>
<organism evidence="1 2">
    <name type="scientific">Papaver atlanticum</name>
    <dbReference type="NCBI Taxonomy" id="357466"/>
    <lineage>
        <taxon>Eukaryota</taxon>
        <taxon>Viridiplantae</taxon>
        <taxon>Streptophyta</taxon>
        <taxon>Embryophyta</taxon>
        <taxon>Tracheophyta</taxon>
        <taxon>Spermatophyta</taxon>
        <taxon>Magnoliopsida</taxon>
        <taxon>Ranunculales</taxon>
        <taxon>Papaveraceae</taxon>
        <taxon>Papaveroideae</taxon>
        <taxon>Papaver</taxon>
    </lineage>
</organism>
<reference evidence="1" key="1">
    <citation type="submission" date="2022-04" db="EMBL/GenBank/DDBJ databases">
        <title>A functionally conserved STORR gene fusion in Papaver species that diverged 16.8 million years ago.</title>
        <authorList>
            <person name="Catania T."/>
        </authorList>
    </citation>
    <scope>NUCLEOTIDE SEQUENCE</scope>
    <source>
        <strain evidence="1">S-188037</strain>
    </source>
</reference>
<comment type="caution">
    <text evidence="1">The sequence shown here is derived from an EMBL/GenBank/DDBJ whole genome shotgun (WGS) entry which is preliminary data.</text>
</comment>
<accession>A0AAD4S0J8</accession>
<evidence type="ECO:0000313" key="2">
    <source>
        <dbReference type="Proteomes" id="UP001202328"/>
    </source>
</evidence>
<keyword evidence="2" id="KW-1185">Reference proteome</keyword>
<gene>
    <name evidence="1" type="ORF">MKW98_015453</name>
</gene>
<dbReference type="EMBL" id="JAJJMB010016464">
    <property type="protein sequence ID" value="KAI3847098.1"/>
    <property type="molecule type" value="Genomic_DNA"/>
</dbReference>
<protein>
    <submittedName>
        <fullName evidence="1">Uncharacterized protein</fullName>
    </submittedName>
</protein>
<sequence>MKKLGEKELEEDDEQKKALSRIISDDYEEVVVGGSKSRSDDEEYEISAALWSGTYITRIPQFLSLWTVRSISWFVPPLLICCLGQRGQTSSMPQDS</sequence>
<evidence type="ECO:0000313" key="1">
    <source>
        <dbReference type="EMBL" id="KAI3847098.1"/>
    </source>
</evidence>
<dbReference type="AlphaFoldDB" id="A0AAD4S0J8"/>
<name>A0AAD4S0J8_9MAGN</name>